<dbReference type="EMBL" id="FOXO01000051">
    <property type="protein sequence ID" value="SFQ45618.1"/>
    <property type="molecule type" value="Genomic_DNA"/>
</dbReference>
<evidence type="ECO:0000313" key="2">
    <source>
        <dbReference type="Proteomes" id="UP000182624"/>
    </source>
</evidence>
<dbReference type="Gene3D" id="3.40.50.450">
    <property type="match status" value="1"/>
</dbReference>
<dbReference type="OrthoDB" id="9815193at2"/>
<gene>
    <name evidence="1" type="ORF">SAMN04487928_1512</name>
</gene>
<name>A0A1I5YMZ4_9FIRM</name>
<accession>A0A1I5YMZ4</accession>
<keyword evidence="2" id="KW-1185">Reference proteome</keyword>
<sequence>MTKSGLIKQEILVLLADHSMHSVQEMKEYLVDRKIGEYSEGQFAGALNSLQKNGLIDKTERGVYIMAEKNESNQRKCFVVSPIGEENSDIRKNADQLFNHIIKPVCEQCGFKAVRIDHENTPDSITQGILDCLDKNELVIADLTGHNPNVFFEIGYRAAKGKPIIHLKRKGERIPFDIAAIRTFEYDLTDLDVVAETRKRLEKAISGFVYENDMGDEEDIDNVDGSGRIVSAMNEILYKIDCLSEEIKKKDQENIKAVIETYSGMTQANDSIENQMLKILLPELLRNPQAADALIKLSEKFKE</sequence>
<organism evidence="1 2">
    <name type="scientific">Butyrivibrio proteoclasticus</name>
    <dbReference type="NCBI Taxonomy" id="43305"/>
    <lineage>
        <taxon>Bacteria</taxon>
        <taxon>Bacillati</taxon>
        <taxon>Bacillota</taxon>
        <taxon>Clostridia</taxon>
        <taxon>Lachnospirales</taxon>
        <taxon>Lachnospiraceae</taxon>
        <taxon>Butyrivibrio</taxon>
    </lineage>
</organism>
<dbReference type="RefSeq" id="WP_083413651.1">
    <property type="nucleotide sequence ID" value="NZ_FOXO01000051.1"/>
</dbReference>
<reference evidence="2" key="1">
    <citation type="submission" date="2016-10" db="EMBL/GenBank/DDBJ databases">
        <authorList>
            <person name="Varghese N."/>
            <person name="Submissions S."/>
        </authorList>
    </citation>
    <scope>NUCLEOTIDE SEQUENCE [LARGE SCALE GENOMIC DNA]</scope>
    <source>
        <strain evidence="2">P18</strain>
    </source>
</reference>
<evidence type="ECO:0008006" key="3">
    <source>
        <dbReference type="Google" id="ProtNLM"/>
    </source>
</evidence>
<evidence type="ECO:0000313" key="1">
    <source>
        <dbReference type="EMBL" id="SFQ45618.1"/>
    </source>
</evidence>
<dbReference type="Proteomes" id="UP000182624">
    <property type="component" value="Unassembled WGS sequence"/>
</dbReference>
<protein>
    <recommendedName>
        <fullName evidence="3">Nucleoside 2-deoxyribosyltransferase</fullName>
    </recommendedName>
</protein>
<proteinExistence type="predicted"/>
<dbReference type="AlphaFoldDB" id="A0A1I5YMZ4"/>